<evidence type="ECO:0000256" key="5">
    <source>
        <dbReference type="ARBA" id="ARBA00023242"/>
    </source>
</evidence>
<keyword evidence="1" id="KW-0479">Metal-binding</keyword>
<dbReference type="InterPro" id="IPR051127">
    <property type="entry name" value="Fungal_SecMet_Regulators"/>
</dbReference>
<evidence type="ECO:0000313" key="8">
    <source>
        <dbReference type="EMBL" id="KAL1405741.1"/>
    </source>
</evidence>
<name>A0ABR3PTH5_9TREE</name>
<dbReference type="InterPro" id="IPR007219">
    <property type="entry name" value="XnlR_reg_dom"/>
</dbReference>
<comment type="caution">
    <text evidence="8">The sequence shown here is derived from an EMBL/GenBank/DDBJ whole genome shotgun (WGS) entry which is preliminary data.</text>
</comment>
<gene>
    <name evidence="8" type="ORF">Q8F55_007411</name>
</gene>
<dbReference type="Gene3D" id="4.10.240.10">
    <property type="entry name" value="Zn(2)-C6 fungal-type DNA-binding domain"/>
    <property type="match status" value="1"/>
</dbReference>
<dbReference type="PANTHER" id="PTHR47424">
    <property type="entry name" value="REGULATORY PROTEIN GAL4"/>
    <property type="match status" value="1"/>
</dbReference>
<sequence>MPPNRRRTEGTPRGSAATPLKQSCVECYRLKRKCDRRQPCSICARYAKECIYSQLPVRPTKEFVTDLQAQVDQLRRMLSVHAPGVDPDSEAERMKSVGAEGSSEPTSTSSRPEDLSFTDTSAPVDLGGDTPFPLGFIDGSVEPDASATAPPRPVAVGSSINVGAETQPSPLRNLTATSVSPHAATSRFGTRLGTARRATSSTGFSPGFSLAGSDAHPAVDSVGPYDVLERNPVSAEGYEWNERYQPSLQMDGTASLSTDPEGEGYLGFASSATLLHILRICAGGVRIPQGARGDGPIEGWTPAAPQLELFIDAYFAQYHLQYPIVHQATFRAQWSQLISQPPRAQWQLLLNVVLAHGALCASQPDAVIRYFMEHALNAVTVEQLESGSLTLVQGFCLLAALAQKLNKPNTSYAYLGLAGRMAIGLGLHRELPYWNISPFEREQRRRVWWMLWILDAGTSITYGRPIMMSVAEADVNMLNNVHDASFLPGVSGPPVPVEEPTIYTNLRLQSDFLLVGTPLYSKTIASPPPAPNEALFLDSQLDQWYDGLADWMKHSPQPHPSRFFHLARQKLFWRYCNLRIIIHRRAFLQRALTAKPLAALANNDNPAELQSAQLCLENAQATINSIHEFFSADTTSTRFENWYGLHYIFPASFLPLIALHTDTASPQADTWRAAVAKARQVLERMQATEPLAVRYLQIVDVLQPDAHVGANWADLIHLPAWSGDAEGGAGITPSMLPMADLDTLAMMWNGGGGY</sequence>
<accession>A0ABR3PTH5</accession>
<feature type="region of interest" description="Disordered" evidence="6">
    <location>
        <begin position="165"/>
        <end position="189"/>
    </location>
</feature>
<keyword evidence="9" id="KW-1185">Reference proteome</keyword>
<evidence type="ECO:0000313" key="9">
    <source>
        <dbReference type="Proteomes" id="UP001565368"/>
    </source>
</evidence>
<dbReference type="SUPFAM" id="SSF57701">
    <property type="entry name" value="Zn2/Cys6 DNA-binding domain"/>
    <property type="match status" value="1"/>
</dbReference>
<keyword evidence="4" id="KW-0804">Transcription</keyword>
<evidence type="ECO:0000259" key="7">
    <source>
        <dbReference type="PROSITE" id="PS50048"/>
    </source>
</evidence>
<dbReference type="CDD" id="cd00067">
    <property type="entry name" value="GAL4"/>
    <property type="match status" value="1"/>
</dbReference>
<feature type="domain" description="Zn(2)-C6 fungal-type" evidence="7">
    <location>
        <begin position="23"/>
        <end position="52"/>
    </location>
</feature>
<dbReference type="Pfam" id="PF04082">
    <property type="entry name" value="Fungal_trans"/>
    <property type="match status" value="1"/>
</dbReference>
<dbReference type="InterPro" id="IPR001138">
    <property type="entry name" value="Zn2Cys6_DnaBD"/>
</dbReference>
<keyword evidence="3" id="KW-0238">DNA-binding</keyword>
<dbReference type="CDD" id="cd12148">
    <property type="entry name" value="fungal_TF_MHR"/>
    <property type="match status" value="1"/>
</dbReference>
<evidence type="ECO:0000256" key="4">
    <source>
        <dbReference type="ARBA" id="ARBA00023163"/>
    </source>
</evidence>
<feature type="compositionally biased region" description="Polar residues" evidence="6">
    <location>
        <begin position="165"/>
        <end position="180"/>
    </location>
</feature>
<dbReference type="Pfam" id="PF00172">
    <property type="entry name" value="Zn_clus"/>
    <property type="match status" value="1"/>
</dbReference>
<dbReference type="GeneID" id="95988454"/>
<dbReference type="RefSeq" id="XP_069205685.1">
    <property type="nucleotide sequence ID" value="XM_069355844.1"/>
</dbReference>
<evidence type="ECO:0000256" key="2">
    <source>
        <dbReference type="ARBA" id="ARBA00023015"/>
    </source>
</evidence>
<dbReference type="SMART" id="SM00906">
    <property type="entry name" value="Fungal_trans"/>
    <property type="match status" value="1"/>
</dbReference>
<dbReference type="InterPro" id="IPR036864">
    <property type="entry name" value="Zn2-C6_fun-type_DNA-bd_sf"/>
</dbReference>
<evidence type="ECO:0000256" key="1">
    <source>
        <dbReference type="ARBA" id="ARBA00022723"/>
    </source>
</evidence>
<protein>
    <recommendedName>
        <fullName evidence="7">Zn(2)-C6 fungal-type domain-containing protein</fullName>
    </recommendedName>
</protein>
<keyword evidence="2" id="KW-0805">Transcription regulation</keyword>
<dbReference type="Proteomes" id="UP001565368">
    <property type="component" value="Unassembled WGS sequence"/>
</dbReference>
<proteinExistence type="predicted"/>
<dbReference type="PANTHER" id="PTHR47424:SF3">
    <property type="entry name" value="REGULATORY PROTEIN GAL4"/>
    <property type="match status" value="1"/>
</dbReference>
<reference evidence="8 9" key="1">
    <citation type="submission" date="2023-08" db="EMBL/GenBank/DDBJ databases">
        <title>Annotated Genome Sequence of Vanrija albida AlHP1.</title>
        <authorList>
            <person name="Herzog R."/>
        </authorList>
    </citation>
    <scope>NUCLEOTIDE SEQUENCE [LARGE SCALE GENOMIC DNA]</scope>
    <source>
        <strain evidence="8 9">AlHP1</strain>
    </source>
</reference>
<feature type="region of interest" description="Disordered" evidence="6">
    <location>
        <begin position="81"/>
        <end position="121"/>
    </location>
</feature>
<evidence type="ECO:0000256" key="3">
    <source>
        <dbReference type="ARBA" id="ARBA00023125"/>
    </source>
</evidence>
<keyword evidence="5" id="KW-0539">Nucleus</keyword>
<organism evidence="8 9">
    <name type="scientific">Vanrija albida</name>
    <dbReference type="NCBI Taxonomy" id="181172"/>
    <lineage>
        <taxon>Eukaryota</taxon>
        <taxon>Fungi</taxon>
        <taxon>Dikarya</taxon>
        <taxon>Basidiomycota</taxon>
        <taxon>Agaricomycotina</taxon>
        <taxon>Tremellomycetes</taxon>
        <taxon>Trichosporonales</taxon>
        <taxon>Trichosporonaceae</taxon>
        <taxon>Vanrija</taxon>
    </lineage>
</organism>
<dbReference type="SMART" id="SM00066">
    <property type="entry name" value="GAL4"/>
    <property type="match status" value="1"/>
</dbReference>
<dbReference type="EMBL" id="JBBXJM010000006">
    <property type="protein sequence ID" value="KAL1405741.1"/>
    <property type="molecule type" value="Genomic_DNA"/>
</dbReference>
<dbReference type="PROSITE" id="PS50048">
    <property type="entry name" value="ZN2_CY6_FUNGAL_2"/>
    <property type="match status" value="1"/>
</dbReference>
<evidence type="ECO:0000256" key="6">
    <source>
        <dbReference type="SAM" id="MobiDB-lite"/>
    </source>
</evidence>